<dbReference type="GO" id="GO:0016791">
    <property type="term" value="F:phosphatase activity"/>
    <property type="evidence" value="ECO:0007669"/>
    <property type="project" value="InterPro"/>
</dbReference>
<comment type="caution">
    <text evidence="3">The sequence shown here is derived from an EMBL/GenBank/DDBJ whole genome shotgun (WGS) entry which is preliminary data.</text>
</comment>
<dbReference type="Pfam" id="PF12710">
    <property type="entry name" value="HAD"/>
    <property type="match status" value="1"/>
</dbReference>
<evidence type="ECO:0000313" key="4">
    <source>
        <dbReference type="Proteomes" id="UP000324767"/>
    </source>
</evidence>
<dbReference type="Gene3D" id="3.40.50.1000">
    <property type="entry name" value="HAD superfamily/HAD-like"/>
    <property type="match status" value="1"/>
</dbReference>
<feature type="region of interest" description="Disordered" evidence="2">
    <location>
        <begin position="247"/>
        <end position="269"/>
    </location>
</feature>
<dbReference type="InterPro" id="IPR006384">
    <property type="entry name" value="HAD_hydro_PyrdxlP_Pase-like"/>
</dbReference>
<sequence length="269" mass="30276">MPYPSALESNPKCIFFTDFDGTITLMDSNDYMTDNIGFGGDLRRQGNKDVLDGNLTFKESFKEMMDSVTTPYPECIQYLCDNIKLDPYFKEFYTWSRENNVPVIVLSSGMVPIIRALLVHLVGPEAEDIEIVANDVADRPGKKQDQKGGWELKFHDDSDFGHDKSLAIRPYADHIAKLPENDRPTLLYAGDGVSDLSAARETDLLFAKKGKDLVTYCEREGVPFTLFEDWKSILETLKEIHSGKKSLEKVAGEGAEEAKQEGKEKETTK</sequence>
<dbReference type="NCBIfam" id="TIGR01488">
    <property type="entry name" value="HAD-SF-IB"/>
    <property type="match status" value="1"/>
</dbReference>
<evidence type="ECO:0000256" key="2">
    <source>
        <dbReference type="SAM" id="MobiDB-lite"/>
    </source>
</evidence>
<dbReference type="PANTHER" id="PTHR28181:SF2">
    <property type="entry name" value="PHOSPHORIC MONOESTER HYDROLASE"/>
    <property type="match status" value="1"/>
</dbReference>
<proteinExistence type="predicted"/>
<dbReference type="NCBIfam" id="TIGR01489">
    <property type="entry name" value="DKMTPPase-SF"/>
    <property type="match status" value="1"/>
</dbReference>
<dbReference type="InterPro" id="IPR036412">
    <property type="entry name" value="HAD-like_sf"/>
</dbReference>
<dbReference type="InterPro" id="IPR050849">
    <property type="entry name" value="HAD-like_hydrolase_phosphatase"/>
</dbReference>
<dbReference type="PANTHER" id="PTHR28181">
    <property type="entry name" value="UPF0655 PROTEIN YCR015C"/>
    <property type="match status" value="1"/>
</dbReference>
<dbReference type="EMBL" id="VXIT01000016">
    <property type="protein sequence ID" value="KAA6407748.1"/>
    <property type="molecule type" value="Genomic_DNA"/>
</dbReference>
<gene>
    <name evidence="3" type="ORF">FRX48_08586</name>
</gene>
<dbReference type="SUPFAM" id="SSF56784">
    <property type="entry name" value="HAD-like"/>
    <property type="match status" value="1"/>
</dbReference>
<reference evidence="3 4" key="1">
    <citation type="submission" date="2019-09" db="EMBL/GenBank/DDBJ databases">
        <title>The hologenome of the rock-dwelling lichen Lasallia pustulata.</title>
        <authorList>
            <person name="Greshake Tzovaras B."/>
            <person name="Segers F."/>
            <person name="Bicker A."/>
            <person name="Dal Grande F."/>
            <person name="Otte J."/>
            <person name="Hankeln T."/>
            <person name="Schmitt I."/>
            <person name="Ebersberger I."/>
        </authorList>
    </citation>
    <scope>NUCLEOTIDE SEQUENCE [LARGE SCALE GENOMIC DNA]</scope>
    <source>
        <strain evidence="3">A1-1</strain>
    </source>
</reference>
<dbReference type="Gene3D" id="3.90.1470.20">
    <property type="match status" value="1"/>
</dbReference>
<dbReference type="AlphaFoldDB" id="A0A5M8PFM9"/>
<dbReference type="Proteomes" id="UP000324767">
    <property type="component" value="Unassembled WGS sequence"/>
</dbReference>
<evidence type="ECO:0000256" key="1">
    <source>
        <dbReference type="ARBA" id="ARBA00022801"/>
    </source>
</evidence>
<evidence type="ECO:0000313" key="3">
    <source>
        <dbReference type="EMBL" id="KAA6407748.1"/>
    </source>
</evidence>
<keyword evidence="1" id="KW-0378">Hydrolase</keyword>
<organism evidence="3 4">
    <name type="scientific">Lasallia pustulata</name>
    <dbReference type="NCBI Taxonomy" id="136370"/>
    <lineage>
        <taxon>Eukaryota</taxon>
        <taxon>Fungi</taxon>
        <taxon>Dikarya</taxon>
        <taxon>Ascomycota</taxon>
        <taxon>Pezizomycotina</taxon>
        <taxon>Lecanoromycetes</taxon>
        <taxon>OSLEUM clade</taxon>
        <taxon>Umbilicariomycetidae</taxon>
        <taxon>Umbilicariales</taxon>
        <taxon>Umbilicariaceae</taxon>
        <taxon>Lasallia</taxon>
    </lineage>
</organism>
<protein>
    <submittedName>
        <fullName evidence="3">Phosphoserine phosphatase</fullName>
    </submittedName>
</protein>
<accession>A0A5M8PFM9</accession>
<dbReference type="OrthoDB" id="10014216at2759"/>
<name>A0A5M8PFM9_9LECA</name>
<dbReference type="InterPro" id="IPR023214">
    <property type="entry name" value="HAD_sf"/>
</dbReference>